<dbReference type="Pfam" id="PF05899">
    <property type="entry name" value="Cupin_3"/>
    <property type="match status" value="1"/>
</dbReference>
<accession>A0AAD0ZPY9</accession>
<feature type="domain" description="(S)-ureidoglycine aminohydrolase cupin" evidence="1">
    <location>
        <begin position="172"/>
        <end position="238"/>
    </location>
</feature>
<gene>
    <name evidence="2" type="ORF">C4K07_3291</name>
</gene>
<name>A0AAD0ZPY9_9PSED</name>
<evidence type="ECO:0000259" key="1">
    <source>
        <dbReference type="Pfam" id="PF05899"/>
    </source>
</evidence>
<dbReference type="InterPro" id="IPR008579">
    <property type="entry name" value="UGlyAH_Cupin_dom"/>
</dbReference>
<protein>
    <submittedName>
        <fullName evidence="2">Enzyme of the cupin superfamily</fullName>
    </submittedName>
</protein>
<sequence length="241" mass="25262">MSTPAALLLAGADGRFDASLFTPAALGSHDPFGADRLVAYNGSDGIAAGVVRTSASFAIEDFPHIEMLVVHAGKVLLHSAEPSAEPALELAPGASAVIGRGSTFKLEAEPGTLWAFCAVKRAAAGAEPGLTLLDPRAMLSPSAAPEPQILIGPEPQCRSRNAFEDDACDLRIGVWDSTPYRRHGRPHKLHELMHLVEGSVTLEGADGSRLTAGPGATLFVAQGTPCAWHSTAYVRKFYAVK</sequence>
<dbReference type="RefSeq" id="WP_016705151.1">
    <property type="nucleotide sequence ID" value="NZ_CP027722.1"/>
</dbReference>
<reference evidence="2 3" key="1">
    <citation type="submission" date="2018-03" db="EMBL/GenBank/DDBJ databases">
        <title>Diversity of phytobeneficial traits revealed by whole-genome analysis of worldwide-isolated phenazine-producing Pseudomonas spp.</title>
        <authorList>
            <person name="Biessy A."/>
            <person name="Novinscak A."/>
            <person name="Blom J."/>
            <person name="Leger G."/>
            <person name="Thomashow L.S."/>
            <person name="Cazorla F.M."/>
            <person name="Josic D."/>
            <person name="Filion M."/>
        </authorList>
    </citation>
    <scope>NUCLEOTIDE SEQUENCE [LARGE SCALE GENOMIC DNA]</scope>
    <source>
        <strain evidence="2 3">ChPhzS24</strain>
    </source>
</reference>
<proteinExistence type="predicted"/>
<dbReference type="PANTHER" id="PTHR40943">
    <property type="entry name" value="CYTOPLASMIC PROTEIN-RELATED"/>
    <property type="match status" value="1"/>
</dbReference>
<dbReference type="Gene3D" id="2.60.120.10">
    <property type="entry name" value="Jelly Rolls"/>
    <property type="match status" value="2"/>
</dbReference>
<evidence type="ECO:0000313" key="2">
    <source>
        <dbReference type="EMBL" id="AZE30076.1"/>
    </source>
</evidence>
<dbReference type="PANTHER" id="PTHR40943:SF1">
    <property type="entry name" value="CYTOPLASMIC PROTEIN"/>
    <property type="match status" value="1"/>
</dbReference>
<dbReference type="InterPro" id="IPR011051">
    <property type="entry name" value="RmlC_Cupin_sf"/>
</dbReference>
<dbReference type="EMBL" id="CP027750">
    <property type="protein sequence ID" value="AZE30076.1"/>
    <property type="molecule type" value="Genomic_DNA"/>
</dbReference>
<evidence type="ECO:0000313" key="3">
    <source>
        <dbReference type="Proteomes" id="UP000280455"/>
    </source>
</evidence>
<dbReference type="Proteomes" id="UP000280455">
    <property type="component" value="Chromosome"/>
</dbReference>
<dbReference type="SUPFAM" id="SSF51182">
    <property type="entry name" value="RmlC-like cupins"/>
    <property type="match status" value="1"/>
</dbReference>
<dbReference type="InterPro" id="IPR014710">
    <property type="entry name" value="RmlC-like_jellyroll"/>
</dbReference>
<organism evidence="2 3">
    <name type="scientific">Pseudomonas chlororaphis subsp. aureofaciens</name>
    <dbReference type="NCBI Taxonomy" id="587851"/>
    <lineage>
        <taxon>Bacteria</taxon>
        <taxon>Pseudomonadati</taxon>
        <taxon>Pseudomonadota</taxon>
        <taxon>Gammaproteobacteria</taxon>
        <taxon>Pseudomonadales</taxon>
        <taxon>Pseudomonadaceae</taxon>
        <taxon>Pseudomonas</taxon>
    </lineage>
</organism>
<dbReference type="AlphaFoldDB" id="A0AAD0ZPY9"/>